<evidence type="ECO:0000313" key="2">
    <source>
        <dbReference type="Proteomes" id="UP000426444"/>
    </source>
</evidence>
<gene>
    <name evidence="1" type="ORF">SYNTR_2091</name>
</gene>
<protein>
    <submittedName>
        <fullName evidence="1">Uncharacterized protein</fullName>
    </submittedName>
</protein>
<dbReference type="AlphaFoldDB" id="A0A6I6DDN4"/>
<keyword evidence="2" id="KW-1185">Reference proteome</keyword>
<dbReference type="Proteomes" id="UP000426444">
    <property type="component" value="Chromosome"/>
</dbReference>
<name>A0A6I6DDN4_9FIRM</name>
<dbReference type="OrthoDB" id="1683748at2"/>
<sequence>MKKLSQSEMISLREMLQVETNTLASMKAMQEAASDEQLQRVMEAGVLAAEGRIKGLQQFISENRVIETEGVH</sequence>
<proteinExistence type="predicted"/>
<dbReference type="EMBL" id="CP046457">
    <property type="protein sequence ID" value="QGU00685.1"/>
    <property type="molecule type" value="Genomic_DNA"/>
</dbReference>
<dbReference type="KEGG" id="salq:SYNTR_2091"/>
<organism evidence="1 2">
    <name type="scientific">Candidatus Syntrophocurvum alkaliphilum</name>
    <dbReference type="NCBI Taxonomy" id="2293317"/>
    <lineage>
        <taxon>Bacteria</taxon>
        <taxon>Bacillati</taxon>
        <taxon>Bacillota</taxon>
        <taxon>Clostridia</taxon>
        <taxon>Eubacteriales</taxon>
        <taxon>Syntrophomonadaceae</taxon>
        <taxon>Candidatus Syntrophocurvum</taxon>
    </lineage>
</organism>
<evidence type="ECO:0000313" key="1">
    <source>
        <dbReference type="EMBL" id="QGU00685.1"/>
    </source>
</evidence>
<reference evidence="2" key="1">
    <citation type="journal article" date="2019" name="Microbiology">
        <title>Complete Genome Sequence of an Uncultured Bacterium of the Candidate Phylum Bipolaricaulota.</title>
        <authorList>
            <person name="Kadnikov V.V."/>
            <person name="Mardanov A.V."/>
            <person name="Beletsky A.V."/>
            <person name="Frank Y.A."/>
            <person name="Karnachuk O.V."/>
            <person name="Ravin N.V."/>
        </authorList>
    </citation>
    <scope>NUCLEOTIDE SEQUENCE [LARGE SCALE GENOMIC DNA]</scope>
</reference>
<dbReference type="RefSeq" id="WP_156204442.1">
    <property type="nucleotide sequence ID" value="NZ_CP046457.1"/>
</dbReference>
<accession>A0A6I6DDN4</accession>